<dbReference type="Proteomes" id="UP000317039">
    <property type="component" value="Chromosome"/>
</dbReference>
<evidence type="ECO:0000256" key="2">
    <source>
        <dbReference type="SAM" id="Phobius"/>
    </source>
</evidence>
<dbReference type="SUPFAM" id="SSF53474">
    <property type="entry name" value="alpha/beta-Hydrolases"/>
    <property type="match status" value="1"/>
</dbReference>
<dbReference type="EMBL" id="CP041695">
    <property type="protein sequence ID" value="QDP81937.1"/>
    <property type="molecule type" value="Genomic_DNA"/>
</dbReference>
<evidence type="ECO:0000256" key="1">
    <source>
        <dbReference type="SAM" id="MobiDB-lite"/>
    </source>
</evidence>
<dbReference type="InterPro" id="IPR029058">
    <property type="entry name" value="AB_hydrolase_fold"/>
</dbReference>
<evidence type="ECO:0000313" key="4">
    <source>
        <dbReference type="Proteomes" id="UP000317039"/>
    </source>
</evidence>
<dbReference type="AlphaFoldDB" id="A0A516NSR2"/>
<organism evidence="3 4">
    <name type="scientific">Nocardia otitidiscaviarum</name>
    <dbReference type="NCBI Taxonomy" id="1823"/>
    <lineage>
        <taxon>Bacteria</taxon>
        <taxon>Bacillati</taxon>
        <taxon>Actinomycetota</taxon>
        <taxon>Actinomycetes</taxon>
        <taxon>Mycobacteriales</taxon>
        <taxon>Nocardiaceae</taxon>
        <taxon>Nocardia</taxon>
    </lineage>
</organism>
<feature type="region of interest" description="Disordered" evidence="1">
    <location>
        <begin position="1"/>
        <end position="26"/>
    </location>
</feature>
<proteinExistence type="predicted"/>
<keyword evidence="2" id="KW-1133">Transmembrane helix</keyword>
<dbReference type="GO" id="GO:0016042">
    <property type="term" value="P:lipid catabolic process"/>
    <property type="evidence" value="ECO:0007669"/>
    <property type="project" value="InterPro"/>
</dbReference>
<dbReference type="PANTHER" id="PTHR34853:SF1">
    <property type="entry name" value="LIPASE 5"/>
    <property type="match status" value="1"/>
</dbReference>
<sequence>MVGSTLGSPMRRVSVRRDHGPDEAGASVGYDAGGVMRQGGARFRGCARGGRGWWTFLITVVIALAAAVAPLARPQIPVPDDDPFYAPPANLAAYANGAVLDSRPIAVFGLPLPVAAWQLRYRSTDSLGVPIANVATVMLPPGAWTNPGGRPLLSYQIAEDSLGTSCAPSYALRGGRDFSIVNTLLDIPFLAAALFRGWAVVVSDYQGPQSRFFDGVTSGRGVLDGVRAARDFAPLGLTADSPIGAWGYSGGAFATLWATQLRAAYAPDVWLHGVTAGGVPANIPAVARGVDGSLQAGLALLILLSLARNDPASGLIDLLDDRGRAALAQESEACGADLVVRHPFDRVDNYSAVPNLLSHPVFEATAQPQELGGSIPDVPLYLYHSTADDVIPVAGFTALRDRYCAGGATLVSVHSRVPGHNPAALVESVGAMNYLSDRFAGRPAPRECAEN</sequence>
<evidence type="ECO:0000313" key="3">
    <source>
        <dbReference type="EMBL" id="QDP81937.1"/>
    </source>
</evidence>
<reference evidence="3 4" key="1">
    <citation type="submission" date="2019-07" db="EMBL/GenBank/DDBJ databases">
        <title>Complete Genome Sequence and Methylome Analysis of Nocardia otitidis-caviarum NEB252.</title>
        <authorList>
            <person name="Fomenkov A."/>
            <person name="Anton B.P."/>
            <person name="Vincze T."/>
            <person name="Roberts R.J."/>
        </authorList>
    </citation>
    <scope>NUCLEOTIDE SEQUENCE [LARGE SCALE GENOMIC DNA]</scope>
    <source>
        <strain evidence="3 4">NEB252</strain>
    </source>
</reference>
<dbReference type="Gene3D" id="1.10.260.130">
    <property type="match status" value="1"/>
</dbReference>
<protein>
    <submittedName>
        <fullName evidence="3">Lipase</fullName>
    </submittedName>
</protein>
<dbReference type="InterPro" id="IPR005152">
    <property type="entry name" value="Lipase_secreted"/>
</dbReference>
<dbReference type="Gene3D" id="3.40.50.1820">
    <property type="entry name" value="alpha/beta hydrolase"/>
    <property type="match status" value="1"/>
</dbReference>
<accession>A0A516NSR2</accession>
<dbReference type="PANTHER" id="PTHR34853">
    <property type="match status" value="1"/>
</dbReference>
<keyword evidence="2" id="KW-0812">Transmembrane</keyword>
<dbReference type="PIRSF" id="PIRSF029171">
    <property type="entry name" value="Esterase_LipA"/>
    <property type="match status" value="1"/>
</dbReference>
<dbReference type="GO" id="GO:0004806">
    <property type="term" value="F:triacylglycerol lipase activity"/>
    <property type="evidence" value="ECO:0007669"/>
    <property type="project" value="InterPro"/>
</dbReference>
<dbReference type="Pfam" id="PF03583">
    <property type="entry name" value="LIP"/>
    <property type="match status" value="1"/>
</dbReference>
<feature type="transmembrane region" description="Helical" evidence="2">
    <location>
        <begin position="52"/>
        <end position="72"/>
    </location>
</feature>
<dbReference type="KEGG" id="nod:FOH10_27565"/>
<gene>
    <name evidence="3" type="ORF">FOH10_27565</name>
</gene>
<keyword evidence="2" id="KW-0472">Membrane</keyword>
<name>A0A516NSR2_9NOCA</name>